<accession>A0A7W8G7Y6</accession>
<proteinExistence type="predicted"/>
<keyword evidence="1" id="KW-0812">Transmembrane</keyword>
<feature type="transmembrane region" description="Helical" evidence="1">
    <location>
        <begin position="7"/>
        <end position="24"/>
    </location>
</feature>
<dbReference type="SUPFAM" id="SSF50998">
    <property type="entry name" value="Quinoprotein alcohol dehydrogenase-like"/>
    <property type="match status" value="1"/>
</dbReference>
<dbReference type="InterPro" id="IPR015943">
    <property type="entry name" value="WD40/YVTN_repeat-like_dom_sf"/>
</dbReference>
<organism evidence="2 3">
    <name type="scientific">Treponema ruminis</name>
    <dbReference type="NCBI Taxonomy" id="744515"/>
    <lineage>
        <taxon>Bacteria</taxon>
        <taxon>Pseudomonadati</taxon>
        <taxon>Spirochaetota</taxon>
        <taxon>Spirochaetia</taxon>
        <taxon>Spirochaetales</taxon>
        <taxon>Treponemataceae</taxon>
        <taxon>Treponema</taxon>
    </lineage>
</organism>
<dbReference type="EMBL" id="JACHFQ010000002">
    <property type="protein sequence ID" value="MBB5225534.1"/>
    <property type="molecule type" value="Genomic_DNA"/>
</dbReference>
<keyword evidence="3" id="KW-1185">Reference proteome</keyword>
<dbReference type="Gene3D" id="2.130.10.10">
    <property type="entry name" value="YVTN repeat-like/Quinoprotein amine dehydrogenase"/>
    <property type="match status" value="1"/>
</dbReference>
<comment type="caution">
    <text evidence="2">The sequence shown here is derived from an EMBL/GenBank/DDBJ whole genome shotgun (WGS) entry which is preliminary data.</text>
</comment>
<gene>
    <name evidence="2" type="ORF">HNP76_000878</name>
</gene>
<dbReference type="InterPro" id="IPR011047">
    <property type="entry name" value="Quinoprotein_ADH-like_sf"/>
</dbReference>
<name>A0A7W8G7Y6_9SPIR</name>
<sequence length="362" mass="39524">MDKKVKIIAPICIAFAILYIIIASKPLSPEIQFLPVWTIDLEAYTKGEGAEVLSEDFKNAVSFKLGQNLGYFTPEGKILSYITFPYKATISDNSYTLYGTSSQEMEINSPSGSEIGKISVTGFPYFTEDRKFIFLPGGSAFSKLNSDGSVAWTYEGFTPLTAFSSSKTGIVTGYADGSVIAFDNEGNIAQQYQPGGSSYEVILGAAISESSKYIATLSGQGGQRFVISKKTDASYGSHTSIVFYKSMTEELNRQVLIKFTKDEKKVFYNSASGIGIVNTRNFKNTEIPIKGRILSILESGCDNEIFILSKEGKTYTVSTIESFDAFAGSFSFDAESACIAVKDDSLFVGRDGKISRIDIIHR</sequence>
<keyword evidence="1" id="KW-0472">Membrane</keyword>
<protein>
    <submittedName>
        <fullName evidence="2">Uncharacterized protein</fullName>
    </submittedName>
</protein>
<keyword evidence="1" id="KW-1133">Transmembrane helix</keyword>
<dbReference type="AlphaFoldDB" id="A0A7W8G7Y6"/>
<evidence type="ECO:0000313" key="3">
    <source>
        <dbReference type="Proteomes" id="UP000518887"/>
    </source>
</evidence>
<dbReference type="Proteomes" id="UP000518887">
    <property type="component" value="Unassembled WGS sequence"/>
</dbReference>
<evidence type="ECO:0000256" key="1">
    <source>
        <dbReference type="SAM" id="Phobius"/>
    </source>
</evidence>
<reference evidence="2 3" key="1">
    <citation type="submission" date="2020-08" db="EMBL/GenBank/DDBJ databases">
        <title>Genomic Encyclopedia of Type Strains, Phase IV (KMG-IV): sequencing the most valuable type-strain genomes for metagenomic binning, comparative biology and taxonomic classification.</title>
        <authorList>
            <person name="Goeker M."/>
        </authorList>
    </citation>
    <scope>NUCLEOTIDE SEQUENCE [LARGE SCALE GENOMIC DNA]</scope>
    <source>
        <strain evidence="2 3">DSM 103462</strain>
    </source>
</reference>
<dbReference type="RefSeq" id="WP_184657901.1">
    <property type="nucleotide sequence ID" value="NZ_CP031518.1"/>
</dbReference>
<evidence type="ECO:0000313" key="2">
    <source>
        <dbReference type="EMBL" id="MBB5225534.1"/>
    </source>
</evidence>